<evidence type="ECO:0000313" key="2">
    <source>
        <dbReference type="Proteomes" id="UP001062846"/>
    </source>
</evidence>
<proteinExistence type="predicted"/>
<keyword evidence="2" id="KW-1185">Reference proteome</keyword>
<reference evidence="1" key="1">
    <citation type="submission" date="2022-02" db="EMBL/GenBank/DDBJ databases">
        <title>Plant Genome Project.</title>
        <authorList>
            <person name="Zhang R.-G."/>
        </authorList>
    </citation>
    <scope>NUCLEOTIDE SEQUENCE</scope>
    <source>
        <strain evidence="1">AT1</strain>
    </source>
</reference>
<sequence length="56" mass="6436">MFGDQSFPRKKGAFNSNNSNFLAKFKSLATKKFLAKWPLNSNNTCFLAQYICLVRK</sequence>
<organism evidence="1 2">
    <name type="scientific">Rhododendron molle</name>
    <name type="common">Chinese azalea</name>
    <name type="synonym">Azalea mollis</name>
    <dbReference type="NCBI Taxonomy" id="49168"/>
    <lineage>
        <taxon>Eukaryota</taxon>
        <taxon>Viridiplantae</taxon>
        <taxon>Streptophyta</taxon>
        <taxon>Embryophyta</taxon>
        <taxon>Tracheophyta</taxon>
        <taxon>Spermatophyta</taxon>
        <taxon>Magnoliopsida</taxon>
        <taxon>eudicotyledons</taxon>
        <taxon>Gunneridae</taxon>
        <taxon>Pentapetalae</taxon>
        <taxon>asterids</taxon>
        <taxon>Ericales</taxon>
        <taxon>Ericaceae</taxon>
        <taxon>Ericoideae</taxon>
        <taxon>Rhodoreae</taxon>
        <taxon>Rhododendron</taxon>
    </lineage>
</organism>
<name>A0ACC0Q855_RHOML</name>
<evidence type="ECO:0000313" key="1">
    <source>
        <dbReference type="EMBL" id="KAI8573178.1"/>
    </source>
</evidence>
<accession>A0ACC0Q855</accession>
<dbReference type="EMBL" id="CM046388">
    <property type="protein sequence ID" value="KAI8573178.1"/>
    <property type="molecule type" value="Genomic_DNA"/>
</dbReference>
<protein>
    <submittedName>
        <fullName evidence="1">Uncharacterized protein</fullName>
    </submittedName>
</protein>
<gene>
    <name evidence="1" type="ORF">RHMOL_Rhmol01G0258600</name>
</gene>
<comment type="caution">
    <text evidence="1">The sequence shown here is derived from an EMBL/GenBank/DDBJ whole genome shotgun (WGS) entry which is preliminary data.</text>
</comment>
<dbReference type="Proteomes" id="UP001062846">
    <property type="component" value="Chromosome 1"/>
</dbReference>